<keyword evidence="5" id="KW-0732">Signal</keyword>
<feature type="region of interest" description="Disordered" evidence="4">
    <location>
        <begin position="34"/>
        <end position="105"/>
    </location>
</feature>
<dbReference type="InterPro" id="IPR037066">
    <property type="entry name" value="Plug_dom_sf"/>
</dbReference>
<name>A0A7W9BBD8_9SPHN</name>
<dbReference type="SUPFAM" id="SSF56935">
    <property type="entry name" value="Porins"/>
    <property type="match status" value="1"/>
</dbReference>
<dbReference type="EMBL" id="JACIJK010000002">
    <property type="protein sequence ID" value="MBB5714105.1"/>
    <property type="molecule type" value="Genomic_DNA"/>
</dbReference>
<reference evidence="6 7" key="1">
    <citation type="submission" date="2020-08" db="EMBL/GenBank/DDBJ databases">
        <title>Genomic Encyclopedia of Type Strains, Phase IV (KMG-IV): sequencing the most valuable type-strain genomes for metagenomic binning, comparative biology and taxonomic classification.</title>
        <authorList>
            <person name="Goeker M."/>
        </authorList>
    </citation>
    <scope>NUCLEOTIDE SEQUENCE [LARGE SCALE GENOMIC DNA]</scope>
    <source>
        <strain evidence="6 7">DSM 100044</strain>
    </source>
</reference>
<evidence type="ECO:0000256" key="4">
    <source>
        <dbReference type="SAM" id="MobiDB-lite"/>
    </source>
</evidence>
<proteinExistence type="predicted"/>
<evidence type="ECO:0000313" key="6">
    <source>
        <dbReference type="EMBL" id="MBB5714105.1"/>
    </source>
</evidence>
<dbReference type="Gene3D" id="2.170.130.10">
    <property type="entry name" value="TonB-dependent receptor, plug domain"/>
    <property type="match status" value="1"/>
</dbReference>
<keyword evidence="2" id="KW-0472">Membrane</keyword>
<dbReference type="RefSeq" id="WP_184055113.1">
    <property type="nucleotide sequence ID" value="NZ_JACIJK010000002.1"/>
</dbReference>
<dbReference type="PANTHER" id="PTHR47234:SF3">
    <property type="entry name" value="SECRETIN_TONB SHORT N-TERMINAL DOMAIN-CONTAINING PROTEIN"/>
    <property type="match status" value="1"/>
</dbReference>
<comment type="caution">
    <text evidence="6">The sequence shown here is derived from an EMBL/GenBank/DDBJ whole genome shotgun (WGS) entry which is preliminary data.</text>
</comment>
<dbReference type="Gene3D" id="2.40.170.20">
    <property type="entry name" value="TonB-dependent receptor, beta-barrel domain"/>
    <property type="match status" value="1"/>
</dbReference>
<gene>
    <name evidence="6" type="ORF">FHS94_000928</name>
</gene>
<organism evidence="6 7">
    <name type="scientific">Sphingomonas aerophila</name>
    <dbReference type="NCBI Taxonomy" id="1344948"/>
    <lineage>
        <taxon>Bacteria</taxon>
        <taxon>Pseudomonadati</taxon>
        <taxon>Pseudomonadota</taxon>
        <taxon>Alphaproteobacteria</taxon>
        <taxon>Sphingomonadales</taxon>
        <taxon>Sphingomonadaceae</taxon>
        <taxon>Sphingomonas</taxon>
    </lineage>
</organism>
<accession>A0A7W9BBD8</accession>
<feature type="chain" id="PRO_5030642221" description="TonB-dependent receptor" evidence="5">
    <location>
        <begin position="21"/>
        <end position="843"/>
    </location>
</feature>
<dbReference type="PANTHER" id="PTHR47234">
    <property type="match status" value="1"/>
</dbReference>
<evidence type="ECO:0000256" key="2">
    <source>
        <dbReference type="ARBA" id="ARBA00023136"/>
    </source>
</evidence>
<sequence>MRAQATLFAGLLAGTSSSGAAAQLASKPGVATPIVLTSIGSGPTGSPAATPPSDERAAQSGTAAPASKPAPLAGQALGEPPKIGPTSTPAPPAPTPDDGGDEDVIVAGRRPRGSVLGDIRPERTFRAAEIRAIGTDDVEALLAAIGPQTESNRGRGDEGAVTLLNGRRVSSPSEIARIPTEAIERMEIFPEEVALKYGYRADQKVVNVVTVQQYRSSIGQAGFSTSTQGGREVGNADADFLLIRNDTRYGFGATYNRSARLLESDRRIQQASGMAGLGPFRTLLPSTKQLVLNGVAGGHVLGEVSATVNGRAETNRNRSLLGLGESGALRRRSDQDSEHLGTTLSGRSGGWQWTALGNYDRAATRTVTDLDAPSRRRDDARSTDSVASADLVMSGPLVDLPAGPLSASFQGGVRFHDFETRVVNGSTSPRSERNRDQGGLQVNLDLPLLDSVDRGPSKLGRISANANIAIDRLSDAGTMWRFGAGLSWSPIRAIGFIASGTSEQGAPALDQLGGPTLVTPNVRTYDIARREVVDVTQVFGGNPTLRNDERHVVRLGLNARPLSRINLTLSVDYVAAQTDNPVTALPIVSPQVERAFPDRFTRDKDGRLLRVDARPINFAASRQKQFRWGLNLTKPLGPVPPGMADGMIQIPADQIGQMTPGPNGTFTFHPQPGSAFARNIMTASSRLFVSLYHNWYLEDSLLLRKGLPTLDLLNGGATGTDGGRRRHEIELEAGAFQRGLGIRLSATWRSGTEVGGLEGAADQLRFGSLASMDLHLFANLAERFGGSKSPGWLKSTRLTFDVTNLFDARQRVRDDSGTTPLNYQHNYLNPLGRTISARLRHVF</sequence>
<keyword evidence="3" id="KW-0998">Cell outer membrane</keyword>
<feature type="signal peptide" evidence="5">
    <location>
        <begin position="1"/>
        <end position="20"/>
    </location>
</feature>
<evidence type="ECO:0000313" key="7">
    <source>
        <dbReference type="Proteomes" id="UP000546200"/>
    </source>
</evidence>
<evidence type="ECO:0000256" key="3">
    <source>
        <dbReference type="ARBA" id="ARBA00023237"/>
    </source>
</evidence>
<comment type="subcellular location">
    <subcellularLocation>
        <location evidence="1">Cell outer membrane</location>
    </subcellularLocation>
</comment>
<dbReference type="GO" id="GO:0009279">
    <property type="term" value="C:cell outer membrane"/>
    <property type="evidence" value="ECO:0007669"/>
    <property type="project" value="UniProtKB-SubCell"/>
</dbReference>
<evidence type="ECO:0008006" key="8">
    <source>
        <dbReference type="Google" id="ProtNLM"/>
    </source>
</evidence>
<dbReference type="AlphaFoldDB" id="A0A7W9BBD8"/>
<keyword evidence="7" id="KW-1185">Reference proteome</keyword>
<evidence type="ECO:0000256" key="5">
    <source>
        <dbReference type="SAM" id="SignalP"/>
    </source>
</evidence>
<dbReference type="Proteomes" id="UP000546200">
    <property type="component" value="Unassembled WGS sequence"/>
</dbReference>
<protein>
    <recommendedName>
        <fullName evidence="8">TonB-dependent receptor</fullName>
    </recommendedName>
</protein>
<evidence type="ECO:0000256" key="1">
    <source>
        <dbReference type="ARBA" id="ARBA00004442"/>
    </source>
</evidence>
<dbReference type="InterPro" id="IPR036942">
    <property type="entry name" value="Beta-barrel_TonB_sf"/>
</dbReference>